<dbReference type="OrthoDB" id="419598at2759"/>
<name>A0A5J9SGF3_9POAL</name>
<feature type="non-terminal residue" evidence="1">
    <location>
        <position position="1"/>
    </location>
</feature>
<accession>A0A5J9SGF3</accession>
<proteinExistence type="predicted"/>
<evidence type="ECO:0000313" key="1">
    <source>
        <dbReference type="EMBL" id="TVT97868.1"/>
    </source>
</evidence>
<comment type="caution">
    <text evidence="1">The sequence shown here is derived from an EMBL/GenBank/DDBJ whole genome shotgun (WGS) entry which is preliminary data.</text>
</comment>
<protein>
    <submittedName>
        <fullName evidence="1">Uncharacterized protein</fullName>
    </submittedName>
</protein>
<keyword evidence="2" id="KW-1185">Reference proteome</keyword>
<evidence type="ECO:0000313" key="2">
    <source>
        <dbReference type="Proteomes" id="UP000324897"/>
    </source>
</evidence>
<dbReference type="EMBL" id="RWGY01000926">
    <property type="protein sequence ID" value="TVT97868.1"/>
    <property type="molecule type" value="Genomic_DNA"/>
</dbReference>
<sequence>HFYAEPRAAKEALGWTSTTNLPEDLKERYAEYAASGRGDKAMTFDLDDKILAAVVQTTTRSVTV</sequence>
<dbReference type="Gramene" id="TVT97868">
    <property type="protein sequence ID" value="TVT97868"/>
    <property type="gene ID" value="EJB05_56847"/>
</dbReference>
<gene>
    <name evidence="1" type="ORF">EJB05_56847</name>
</gene>
<dbReference type="AlphaFoldDB" id="A0A5J9SGF3"/>
<dbReference type="Proteomes" id="UP000324897">
    <property type="component" value="Unassembled WGS sequence"/>
</dbReference>
<organism evidence="1 2">
    <name type="scientific">Eragrostis curvula</name>
    <name type="common">weeping love grass</name>
    <dbReference type="NCBI Taxonomy" id="38414"/>
    <lineage>
        <taxon>Eukaryota</taxon>
        <taxon>Viridiplantae</taxon>
        <taxon>Streptophyta</taxon>
        <taxon>Embryophyta</taxon>
        <taxon>Tracheophyta</taxon>
        <taxon>Spermatophyta</taxon>
        <taxon>Magnoliopsida</taxon>
        <taxon>Liliopsida</taxon>
        <taxon>Poales</taxon>
        <taxon>Poaceae</taxon>
        <taxon>PACMAD clade</taxon>
        <taxon>Chloridoideae</taxon>
        <taxon>Eragrostideae</taxon>
        <taxon>Eragrostidinae</taxon>
        <taxon>Eragrostis</taxon>
    </lineage>
</organism>
<reference evidence="1 2" key="1">
    <citation type="journal article" date="2019" name="Sci. Rep.">
        <title>A high-quality genome of Eragrostis curvula grass provides insights into Poaceae evolution and supports new strategies to enhance forage quality.</title>
        <authorList>
            <person name="Carballo J."/>
            <person name="Santos B.A.C.M."/>
            <person name="Zappacosta D."/>
            <person name="Garbus I."/>
            <person name="Selva J.P."/>
            <person name="Gallo C.A."/>
            <person name="Diaz A."/>
            <person name="Albertini E."/>
            <person name="Caccamo M."/>
            <person name="Echenique V."/>
        </authorList>
    </citation>
    <scope>NUCLEOTIDE SEQUENCE [LARGE SCALE GENOMIC DNA]</scope>
    <source>
        <strain evidence="2">cv. Victoria</strain>
        <tissue evidence="1">Leaf</tissue>
    </source>
</reference>